<name>A0A0C9UBI8_SPHS4</name>
<sequence>MFILLAPEKQTGDASVRCFSTSSVLTNYPSINSHIRIRSLPALQLDGCPGLLCCDINGHSCAVEKHTSIMDARRGTNFGLMEIFGSDLPFLVMFKCHRRNSARKERPG</sequence>
<gene>
    <name evidence="2" type="ORF">M422DRAFT_34537</name>
    <name evidence="1" type="ORF">M422DRAFT_38233</name>
</gene>
<reference evidence="1 3" key="1">
    <citation type="submission" date="2014-06" db="EMBL/GenBank/DDBJ databases">
        <title>Evolutionary Origins and Diversification of the Mycorrhizal Mutualists.</title>
        <authorList>
            <consortium name="DOE Joint Genome Institute"/>
            <consortium name="Mycorrhizal Genomics Consortium"/>
            <person name="Kohler A."/>
            <person name="Kuo A."/>
            <person name="Nagy L.G."/>
            <person name="Floudas D."/>
            <person name="Copeland A."/>
            <person name="Barry K.W."/>
            <person name="Cichocki N."/>
            <person name="Veneault-Fourrey C."/>
            <person name="LaButti K."/>
            <person name="Lindquist E.A."/>
            <person name="Lipzen A."/>
            <person name="Lundell T."/>
            <person name="Morin E."/>
            <person name="Murat C."/>
            <person name="Riley R."/>
            <person name="Ohm R."/>
            <person name="Sun H."/>
            <person name="Tunlid A."/>
            <person name="Henrissat B."/>
            <person name="Grigoriev I.V."/>
            <person name="Hibbett D.S."/>
            <person name="Martin F."/>
        </authorList>
    </citation>
    <scope>NUCLEOTIDE SEQUENCE [LARGE SCALE GENOMIC DNA]</scope>
    <source>
        <strain evidence="1 3">SS14</strain>
    </source>
</reference>
<organism evidence="1 3">
    <name type="scientific">Sphaerobolus stellatus (strain SS14)</name>
    <dbReference type="NCBI Taxonomy" id="990650"/>
    <lineage>
        <taxon>Eukaryota</taxon>
        <taxon>Fungi</taxon>
        <taxon>Dikarya</taxon>
        <taxon>Basidiomycota</taxon>
        <taxon>Agaricomycotina</taxon>
        <taxon>Agaricomycetes</taxon>
        <taxon>Phallomycetidae</taxon>
        <taxon>Geastrales</taxon>
        <taxon>Sphaerobolaceae</taxon>
        <taxon>Sphaerobolus</taxon>
    </lineage>
</organism>
<dbReference type="EMBL" id="KN837185">
    <property type="protein sequence ID" value="KIJ35741.1"/>
    <property type="molecule type" value="Genomic_DNA"/>
</dbReference>
<proteinExistence type="predicted"/>
<evidence type="ECO:0000313" key="3">
    <source>
        <dbReference type="Proteomes" id="UP000054279"/>
    </source>
</evidence>
<protein>
    <submittedName>
        <fullName evidence="1">Uncharacterized protein</fullName>
    </submittedName>
</protein>
<keyword evidence="3" id="KW-1185">Reference proteome</keyword>
<dbReference type="Proteomes" id="UP000054279">
    <property type="component" value="Unassembled WGS sequence"/>
</dbReference>
<dbReference type="AlphaFoldDB" id="A0A0C9UBI8"/>
<accession>A0A0C9UBI8</accession>
<dbReference type="HOGENOM" id="CLU_2198652_0_0_1"/>
<dbReference type="EMBL" id="KN837369">
    <property type="protein sequence ID" value="KIJ26447.1"/>
    <property type="molecule type" value="Genomic_DNA"/>
</dbReference>
<evidence type="ECO:0000313" key="1">
    <source>
        <dbReference type="EMBL" id="KIJ26447.1"/>
    </source>
</evidence>
<evidence type="ECO:0000313" key="2">
    <source>
        <dbReference type="EMBL" id="KIJ35741.1"/>
    </source>
</evidence>